<evidence type="ECO:0000313" key="10">
    <source>
        <dbReference type="EMBL" id="RIH75849.1"/>
    </source>
</evidence>
<evidence type="ECO:0000259" key="9">
    <source>
        <dbReference type="Pfam" id="PF16916"/>
    </source>
</evidence>
<dbReference type="GO" id="GO:0015341">
    <property type="term" value="F:zinc efflux antiporter activity"/>
    <property type="evidence" value="ECO:0007669"/>
    <property type="project" value="TreeGrafter"/>
</dbReference>
<dbReference type="PANTHER" id="PTHR43840">
    <property type="entry name" value="MITOCHONDRIAL METAL TRANSPORTER 1-RELATED"/>
    <property type="match status" value="1"/>
</dbReference>
<keyword evidence="5 7" id="KW-1133">Transmembrane helix</keyword>
<comment type="similarity">
    <text evidence="2">Belongs to the cation diffusion facilitator (CDF) transporter (TC 2.A.4) family.</text>
</comment>
<evidence type="ECO:0000256" key="6">
    <source>
        <dbReference type="ARBA" id="ARBA00023136"/>
    </source>
</evidence>
<feature type="domain" description="Cation efflux protein transmembrane" evidence="8">
    <location>
        <begin position="9"/>
        <end position="201"/>
    </location>
</feature>
<keyword evidence="6 7" id="KW-0472">Membrane</keyword>
<comment type="caution">
    <text evidence="10">The sequence shown here is derived from an EMBL/GenBank/DDBJ whole genome shotgun (WGS) entry which is preliminary data.</text>
</comment>
<name>A0A399DW81_9DEIN</name>
<organism evidence="10 11">
    <name type="scientific">Meiothermus taiwanensis</name>
    <dbReference type="NCBI Taxonomy" id="172827"/>
    <lineage>
        <taxon>Bacteria</taxon>
        <taxon>Thermotogati</taxon>
        <taxon>Deinococcota</taxon>
        <taxon>Deinococci</taxon>
        <taxon>Thermales</taxon>
        <taxon>Thermaceae</taxon>
        <taxon>Meiothermus</taxon>
    </lineage>
</organism>
<dbReference type="Pfam" id="PF01545">
    <property type="entry name" value="Cation_efflux"/>
    <property type="match status" value="1"/>
</dbReference>
<dbReference type="InterPro" id="IPR050291">
    <property type="entry name" value="CDF_Transporter"/>
</dbReference>
<evidence type="ECO:0000256" key="3">
    <source>
        <dbReference type="ARBA" id="ARBA00022448"/>
    </source>
</evidence>
<dbReference type="GO" id="GO:0005886">
    <property type="term" value="C:plasma membrane"/>
    <property type="evidence" value="ECO:0007669"/>
    <property type="project" value="TreeGrafter"/>
</dbReference>
<feature type="transmembrane region" description="Helical" evidence="7">
    <location>
        <begin position="148"/>
        <end position="169"/>
    </location>
</feature>
<protein>
    <submittedName>
        <fullName evidence="10">Ferrous-iron efflux pump FieF</fullName>
    </submittedName>
</protein>
<dbReference type="GO" id="GO:0015093">
    <property type="term" value="F:ferrous iron transmembrane transporter activity"/>
    <property type="evidence" value="ECO:0007669"/>
    <property type="project" value="TreeGrafter"/>
</dbReference>
<sequence>MTPVRALSLSLAVAGVVFALKWLAYTITGSVALYSDALESIVNIVAAGTALVAVLVSRRPADSNHPFGHTKAEYFSAVLEGVLIVLAALAIVREAWPKLLMPQPVESLGTGLLVSLGASGINAALGWFLVSSGRKARSPAVVADGRHILADVLTSVGVLLGVGLAWLSGWWVLDPLLAMAVAINILWVGWRLVRDSVGGLMDESVSELELRNIRNALHEALEGLAAEGKVLEIHDLRTRRAGPRTFVEFHLVVPGQTTVEQAHQICDRLEGTLQTSLDGVTTTIHVEPDHKAKHTTFRIG</sequence>
<dbReference type="NCBIfam" id="TIGR01297">
    <property type="entry name" value="CDF"/>
    <property type="match status" value="1"/>
</dbReference>
<dbReference type="AlphaFoldDB" id="A0A399DW81"/>
<dbReference type="GO" id="GO:0015086">
    <property type="term" value="F:cadmium ion transmembrane transporter activity"/>
    <property type="evidence" value="ECO:0007669"/>
    <property type="project" value="TreeGrafter"/>
</dbReference>
<dbReference type="Gene3D" id="3.30.70.1350">
    <property type="entry name" value="Cation efflux protein, cytoplasmic domain"/>
    <property type="match status" value="1"/>
</dbReference>
<dbReference type="Proteomes" id="UP000266089">
    <property type="component" value="Unassembled WGS sequence"/>
</dbReference>
<keyword evidence="4 7" id="KW-0812">Transmembrane</keyword>
<dbReference type="InterPro" id="IPR058533">
    <property type="entry name" value="Cation_efflux_TM"/>
</dbReference>
<reference evidence="10 11" key="1">
    <citation type="submission" date="2018-08" db="EMBL/GenBank/DDBJ databases">
        <title>Meiothermus cateniformans JCM 15151 genome sequencing project.</title>
        <authorList>
            <person name="Da Costa M.S."/>
            <person name="Albuquerque L."/>
            <person name="Raposo P."/>
            <person name="Froufe H.J.C."/>
            <person name="Barroso C.S."/>
            <person name="Egas C."/>
        </authorList>
    </citation>
    <scope>NUCLEOTIDE SEQUENCE [LARGE SCALE GENOMIC DNA]</scope>
    <source>
        <strain evidence="10 11">JCM 15151</strain>
    </source>
</reference>
<evidence type="ECO:0000313" key="11">
    <source>
        <dbReference type="Proteomes" id="UP000266089"/>
    </source>
</evidence>
<dbReference type="InterPro" id="IPR002524">
    <property type="entry name" value="Cation_efflux"/>
</dbReference>
<feature type="transmembrane region" description="Helical" evidence="7">
    <location>
        <begin position="37"/>
        <end position="56"/>
    </location>
</feature>
<dbReference type="SUPFAM" id="SSF160240">
    <property type="entry name" value="Cation efflux protein cytoplasmic domain-like"/>
    <property type="match status" value="1"/>
</dbReference>
<evidence type="ECO:0000256" key="1">
    <source>
        <dbReference type="ARBA" id="ARBA00004141"/>
    </source>
</evidence>
<dbReference type="EMBL" id="QWKX01000056">
    <property type="protein sequence ID" value="RIH75849.1"/>
    <property type="molecule type" value="Genomic_DNA"/>
</dbReference>
<gene>
    <name evidence="10" type="primary">fieF</name>
    <name evidence="10" type="ORF">Mcate_02022</name>
</gene>
<dbReference type="InterPro" id="IPR027469">
    <property type="entry name" value="Cation_efflux_TMD_sf"/>
</dbReference>
<feature type="transmembrane region" description="Helical" evidence="7">
    <location>
        <begin position="108"/>
        <end position="128"/>
    </location>
</feature>
<evidence type="ECO:0000259" key="8">
    <source>
        <dbReference type="Pfam" id="PF01545"/>
    </source>
</evidence>
<dbReference type="Pfam" id="PF16916">
    <property type="entry name" value="ZT_dimer"/>
    <property type="match status" value="1"/>
</dbReference>
<evidence type="ECO:0000256" key="4">
    <source>
        <dbReference type="ARBA" id="ARBA00022692"/>
    </source>
</evidence>
<dbReference type="InterPro" id="IPR036837">
    <property type="entry name" value="Cation_efflux_CTD_sf"/>
</dbReference>
<evidence type="ECO:0000256" key="7">
    <source>
        <dbReference type="SAM" id="Phobius"/>
    </source>
</evidence>
<feature type="domain" description="Cation efflux protein cytoplasmic" evidence="9">
    <location>
        <begin position="224"/>
        <end position="288"/>
    </location>
</feature>
<feature type="transmembrane region" description="Helical" evidence="7">
    <location>
        <begin position="7"/>
        <end position="25"/>
    </location>
</feature>
<evidence type="ECO:0000256" key="5">
    <source>
        <dbReference type="ARBA" id="ARBA00022989"/>
    </source>
</evidence>
<dbReference type="SUPFAM" id="SSF161111">
    <property type="entry name" value="Cation efflux protein transmembrane domain-like"/>
    <property type="match status" value="1"/>
</dbReference>
<proteinExistence type="inferred from homology"/>
<dbReference type="PANTHER" id="PTHR43840:SF15">
    <property type="entry name" value="MITOCHONDRIAL METAL TRANSPORTER 1-RELATED"/>
    <property type="match status" value="1"/>
</dbReference>
<comment type="subcellular location">
    <subcellularLocation>
        <location evidence="1">Membrane</location>
        <topology evidence="1">Multi-pass membrane protein</topology>
    </subcellularLocation>
</comment>
<dbReference type="RefSeq" id="WP_119361717.1">
    <property type="nucleotide sequence ID" value="NZ_JBHSXZ010000049.1"/>
</dbReference>
<dbReference type="OrthoDB" id="9806522at2"/>
<keyword evidence="3" id="KW-0813">Transport</keyword>
<evidence type="ECO:0000256" key="2">
    <source>
        <dbReference type="ARBA" id="ARBA00008114"/>
    </source>
</evidence>
<accession>A0A399DW81</accession>
<feature type="transmembrane region" description="Helical" evidence="7">
    <location>
        <begin position="77"/>
        <end position="96"/>
    </location>
</feature>
<feature type="transmembrane region" description="Helical" evidence="7">
    <location>
        <begin position="175"/>
        <end position="193"/>
    </location>
</feature>
<dbReference type="GO" id="GO:0006882">
    <property type="term" value="P:intracellular zinc ion homeostasis"/>
    <property type="evidence" value="ECO:0007669"/>
    <property type="project" value="TreeGrafter"/>
</dbReference>
<dbReference type="InterPro" id="IPR027470">
    <property type="entry name" value="Cation_efflux_CTD"/>
</dbReference>
<dbReference type="Gene3D" id="1.20.1510.10">
    <property type="entry name" value="Cation efflux protein transmembrane domain"/>
    <property type="match status" value="1"/>
</dbReference>